<feature type="binding site" evidence="5">
    <location>
        <position position="138"/>
    </location>
    <ligand>
        <name>N(2)-acetyl-L-ornithine</name>
        <dbReference type="ChEBI" id="CHEBI:57805"/>
    </ligand>
</feature>
<dbReference type="InterPro" id="IPR004636">
    <property type="entry name" value="AcOrn/SuccOrn_fam"/>
</dbReference>
<sequence length="395" mass="43671">MKTKEVQEQYNQYVLPTYTRVSMCIVKAKGLKVWDIEGKEYLDFFSGWAVSGLGHCHPAVVNAIKNQIRKVIHIPNNFYGIKQGQLAEKIIQHSFPGRVFFCNSGAEANEGAIKFARRYGSLSGRYEIVTMKNSFHGRTLGALAATAQEKYQKGFNPLLEGFKYVQLNDFEALQKVVSDKTVAIILEPIQGEGGVNIADVDYIKRLRTFCDDRKILLIFDEVQTGMGRTGYWFAFQHYGIEPDLMTLAKSLANGVPIGALVVNRRIKEEVLVAGTHASTFGGNPLATAAGLAVFKAIEEGGLLTRAKEMGEYLRAGLEKIKQKHPAVIKEIRGMGLMLGVELHVPGSDIVNRAREAGLLINCTQDKVLRIIPAMTITKRQADQGLDILDQVLASV</sequence>
<feature type="modified residue" description="N6-(pyridoxal phosphate)lysine" evidence="5">
    <location>
        <position position="249"/>
    </location>
</feature>
<feature type="binding site" evidence="5">
    <location>
        <position position="279"/>
    </location>
    <ligand>
        <name>pyridoxal 5'-phosphate</name>
        <dbReference type="ChEBI" id="CHEBI:597326"/>
    </ligand>
</feature>
<comment type="miscellaneous">
    <text evidence="5">May also have succinyldiaminopimelate aminotransferase activity, thus carrying out the corresponding step in lysine biosynthesis.</text>
</comment>
<dbReference type="GO" id="GO:0030170">
    <property type="term" value="F:pyridoxal phosphate binding"/>
    <property type="evidence" value="ECO:0007669"/>
    <property type="project" value="InterPro"/>
</dbReference>
<dbReference type="InterPro" id="IPR005814">
    <property type="entry name" value="Aminotrans_3"/>
</dbReference>
<feature type="binding site" evidence="5">
    <location>
        <position position="278"/>
    </location>
    <ligand>
        <name>N(2)-acetyl-L-ornithine</name>
        <dbReference type="ChEBI" id="CHEBI:57805"/>
    </ligand>
</feature>
<dbReference type="Proteomes" id="UP000178187">
    <property type="component" value="Unassembled WGS sequence"/>
</dbReference>
<gene>
    <name evidence="5" type="primary">argD</name>
    <name evidence="6" type="ORF">A3G33_01265</name>
</gene>
<evidence type="ECO:0000313" key="7">
    <source>
        <dbReference type="Proteomes" id="UP000178187"/>
    </source>
</evidence>
<reference evidence="6 7" key="1">
    <citation type="journal article" date="2016" name="Nat. Commun.">
        <title>Thousands of microbial genomes shed light on interconnected biogeochemical processes in an aquifer system.</title>
        <authorList>
            <person name="Anantharaman K."/>
            <person name="Brown C.T."/>
            <person name="Hug L.A."/>
            <person name="Sharon I."/>
            <person name="Castelle C.J."/>
            <person name="Probst A.J."/>
            <person name="Thomas B.C."/>
            <person name="Singh A."/>
            <person name="Wilkins M.J."/>
            <person name="Karaoz U."/>
            <person name="Brodie E.L."/>
            <person name="Williams K.H."/>
            <person name="Hubbard S.S."/>
            <person name="Banfield J.F."/>
        </authorList>
    </citation>
    <scope>NUCLEOTIDE SEQUENCE [LARGE SCALE GENOMIC DNA]</scope>
</reference>
<dbReference type="FunFam" id="3.40.640.10:FF:000004">
    <property type="entry name" value="Acetylornithine aminotransferase"/>
    <property type="match status" value="1"/>
</dbReference>
<dbReference type="EMBL" id="MHFR01000016">
    <property type="protein sequence ID" value="OGW99033.1"/>
    <property type="molecule type" value="Genomic_DNA"/>
</dbReference>
<keyword evidence="1 5" id="KW-0032">Aminotransferase</keyword>
<dbReference type="Gene3D" id="3.90.1150.10">
    <property type="entry name" value="Aspartate Aminotransferase, domain 1"/>
    <property type="match status" value="1"/>
</dbReference>
<comment type="catalytic activity">
    <reaction evidence="5">
        <text>N(2)-acetyl-L-ornithine + 2-oxoglutarate = N-acetyl-L-glutamate 5-semialdehyde + L-glutamate</text>
        <dbReference type="Rhea" id="RHEA:18049"/>
        <dbReference type="ChEBI" id="CHEBI:16810"/>
        <dbReference type="ChEBI" id="CHEBI:29123"/>
        <dbReference type="ChEBI" id="CHEBI:29985"/>
        <dbReference type="ChEBI" id="CHEBI:57805"/>
        <dbReference type="EC" id="2.6.1.11"/>
    </reaction>
</comment>
<keyword evidence="5" id="KW-0055">Arginine biosynthesis</keyword>
<dbReference type="CDD" id="cd00610">
    <property type="entry name" value="OAT_like"/>
    <property type="match status" value="1"/>
</dbReference>
<evidence type="ECO:0000313" key="6">
    <source>
        <dbReference type="EMBL" id="OGW99033.1"/>
    </source>
</evidence>
<keyword evidence="3 5" id="KW-0808">Transferase</keyword>
<comment type="pathway">
    <text evidence="5">Amino-acid biosynthesis; L-arginine biosynthesis; N(2)-acetyl-L-ornithine from L-glutamate: step 4/4.</text>
</comment>
<keyword evidence="2 5" id="KW-0028">Amino-acid biosynthesis</keyword>
<dbReference type="PROSITE" id="PS00600">
    <property type="entry name" value="AA_TRANSFER_CLASS_3"/>
    <property type="match status" value="1"/>
</dbReference>
<dbReference type="Gene3D" id="3.40.640.10">
    <property type="entry name" value="Type I PLP-dependent aspartate aminotransferase-like (Major domain)"/>
    <property type="match status" value="1"/>
</dbReference>
<dbReference type="PANTHER" id="PTHR11986:SF79">
    <property type="entry name" value="ACETYLORNITHINE AMINOTRANSFERASE, MITOCHONDRIAL"/>
    <property type="match status" value="1"/>
</dbReference>
<accession>A0A1G1L1K0</accession>
<dbReference type="UniPathway" id="UPA00068">
    <property type="reaction ID" value="UER00109"/>
</dbReference>
<feature type="binding site" evidence="5">
    <location>
        <begin position="105"/>
        <end position="106"/>
    </location>
    <ligand>
        <name>pyridoxal 5'-phosphate</name>
        <dbReference type="ChEBI" id="CHEBI:597326"/>
    </ligand>
</feature>
<feature type="binding site" evidence="5">
    <location>
        <position position="135"/>
    </location>
    <ligand>
        <name>pyridoxal 5'-phosphate</name>
        <dbReference type="ChEBI" id="CHEBI:597326"/>
    </ligand>
</feature>
<keyword evidence="5" id="KW-0963">Cytoplasm</keyword>
<organism evidence="6 7">
    <name type="scientific">Candidatus Danuiimicrobium aquiferis</name>
    <dbReference type="NCBI Taxonomy" id="1801832"/>
    <lineage>
        <taxon>Bacteria</taxon>
        <taxon>Pseudomonadati</taxon>
        <taxon>Candidatus Omnitrophota</taxon>
        <taxon>Candidatus Danuiimicrobium</taxon>
    </lineage>
</organism>
<dbReference type="NCBIfam" id="NF002325">
    <property type="entry name" value="PRK01278.1"/>
    <property type="match status" value="1"/>
</dbReference>
<evidence type="ECO:0000256" key="1">
    <source>
        <dbReference type="ARBA" id="ARBA00022576"/>
    </source>
</evidence>
<dbReference type="PIRSF" id="PIRSF000521">
    <property type="entry name" value="Transaminase_4ab_Lys_Orn"/>
    <property type="match status" value="1"/>
</dbReference>
<proteinExistence type="inferred from homology"/>
<dbReference type="EC" id="2.6.1.11" evidence="5"/>
<evidence type="ECO:0000256" key="5">
    <source>
        <dbReference type="HAMAP-Rule" id="MF_01107"/>
    </source>
</evidence>
<dbReference type="GO" id="GO:0005737">
    <property type="term" value="C:cytoplasm"/>
    <property type="evidence" value="ECO:0007669"/>
    <property type="project" value="UniProtKB-SubCell"/>
</dbReference>
<dbReference type="SUPFAM" id="SSF53383">
    <property type="entry name" value="PLP-dependent transferases"/>
    <property type="match status" value="1"/>
</dbReference>
<dbReference type="PANTHER" id="PTHR11986">
    <property type="entry name" value="AMINOTRANSFERASE CLASS III"/>
    <property type="match status" value="1"/>
</dbReference>
<comment type="cofactor">
    <cofactor evidence="5">
        <name>pyridoxal 5'-phosphate</name>
        <dbReference type="ChEBI" id="CHEBI:597326"/>
    </cofactor>
    <text evidence="5">Binds 1 pyridoxal phosphate per subunit.</text>
</comment>
<evidence type="ECO:0000256" key="3">
    <source>
        <dbReference type="ARBA" id="ARBA00022679"/>
    </source>
</evidence>
<comment type="subcellular location">
    <subcellularLocation>
        <location evidence="5">Cytoplasm</location>
    </subcellularLocation>
</comment>
<dbReference type="InterPro" id="IPR015421">
    <property type="entry name" value="PyrdxlP-dep_Trfase_major"/>
</dbReference>
<name>A0A1G1L1K0_9BACT</name>
<evidence type="ECO:0000256" key="4">
    <source>
        <dbReference type="ARBA" id="ARBA00022898"/>
    </source>
</evidence>
<dbReference type="InterPro" id="IPR050103">
    <property type="entry name" value="Class-III_PLP-dep_AT"/>
</dbReference>
<dbReference type="AlphaFoldDB" id="A0A1G1L1K0"/>
<dbReference type="InterPro" id="IPR015422">
    <property type="entry name" value="PyrdxlP-dep_Trfase_small"/>
</dbReference>
<comment type="subunit">
    <text evidence="5">Homodimer.</text>
</comment>
<dbReference type="Pfam" id="PF00202">
    <property type="entry name" value="Aminotran_3"/>
    <property type="match status" value="1"/>
</dbReference>
<protein>
    <recommendedName>
        <fullName evidence="5">Acetylornithine aminotransferase</fullName>
        <shortName evidence="5">ACOAT</shortName>
        <ecNumber evidence="5">2.6.1.11</ecNumber>
    </recommendedName>
</protein>
<evidence type="ECO:0000256" key="2">
    <source>
        <dbReference type="ARBA" id="ARBA00022605"/>
    </source>
</evidence>
<dbReference type="GO" id="GO:0003992">
    <property type="term" value="F:N2-acetyl-L-ornithine:2-oxoglutarate 5-aminotransferase activity"/>
    <property type="evidence" value="ECO:0007669"/>
    <property type="project" value="UniProtKB-UniRule"/>
</dbReference>
<comment type="caution">
    <text evidence="6">The sequence shown here is derived from an EMBL/GenBank/DDBJ whole genome shotgun (WGS) entry which is preliminary data.</text>
</comment>
<dbReference type="GO" id="GO:0006526">
    <property type="term" value="P:L-arginine biosynthetic process"/>
    <property type="evidence" value="ECO:0007669"/>
    <property type="project" value="UniProtKB-UniRule"/>
</dbReference>
<keyword evidence="4 5" id="KW-0663">Pyridoxal phosphate</keyword>
<dbReference type="InterPro" id="IPR015424">
    <property type="entry name" value="PyrdxlP-dep_Trfase"/>
</dbReference>
<feature type="binding site" evidence="5">
    <location>
        <begin position="220"/>
        <end position="223"/>
    </location>
    <ligand>
        <name>pyridoxal 5'-phosphate</name>
        <dbReference type="ChEBI" id="CHEBI:597326"/>
    </ligand>
</feature>
<dbReference type="NCBIfam" id="TIGR00707">
    <property type="entry name" value="argD"/>
    <property type="match status" value="1"/>
</dbReference>
<dbReference type="HAMAP" id="MF_01107">
    <property type="entry name" value="ArgD_aminotrans_3"/>
    <property type="match status" value="1"/>
</dbReference>
<dbReference type="GO" id="GO:0042802">
    <property type="term" value="F:identical protein binding"/>
    <property type="evidence" value="ECO:0007669"/>
    <property type="project" value="TreeGrafter"/>
</dbReference>
<dbReference type="InterPro" id="IPR049704">
    <property type="entry name" value="Aminotrans_3_PPA_site"/>
</dbReference>
<comment type="similarity">
    <text evidence="5">Belongs to the class-III pyridoxal-phosphate-dependent aminotransferase family. ArgD subfamily.</text>
</comment>